<dbReference type="GO" id="GO:0140291">
    <property type="term" value="P:peptidyl-glutamate ADP-deribosylation"/>
    <property type="evidence" value="ECO:0007669"/>
    <property type="project" value="TreeGrafter"/>
</dbReference>
<dbReference type="Pfam" id="PF01661">
    <property type="entry name" value="Macro"/>
    <property type="match status" value="1"/>
</dbReference>
<dbReference type="InterPro" id="IPR043472">
    <property type="entry name" value="Macro_dom-like"/>
</dbReference>
<dbReference type="PROSITE" id="PS51154">
    <property type="entry name" value="MACRO"/>
    <property type="match status" value="1"/>
</dbReference>
<dbReference type="InterPro" id="IPR050892">
    <property type="entry name" value="ADP-ribose_metab_enzymes"/>
</dbReference>
<dbReference type="Gene3D" id="3.40.220.10">
    <property type="entry name" value="Leucine Aminopeptidase, subunit E, domain 1"/>
    <property type="match status" value="1"/>
</dbReference>
<accession>A0A2C6BQT5</accession>
<comment type="caution">
    <text evidence="3">The sequence shown here is derived from an EMBL/GenBank/DDBJ whole genome shotgun (WGS) entry which is preliminary data.</text>
</comment>
<dbReference type="PANTHER" id="PTHR12521">
    <property type="entry name" value="PROTEIN C6ORF130"/>
    <property type="match status" value="1"/>
</dbReference>
<evidence type="ECO:0000313" key="3">
    <source>
        <dbReference type="EMBL" id="PHI06583.1"/>
    </source>
</evidence>
<reference evidence="3 4" key="1">
    <citation type="submission" date="2017-06" db="EMBL/GenBank/DDBJ databases">
        <title>Draft genome sequence of Fusobacterium nucleatum subsp. polymorphum KCOM 1271 (=ChDC F305).</title>
        <authorList>
            <person name="Kook J.-K."/>
            <person name="Park S.-N."/>
            <person name="Lim Y.K."/>
            <person name="Roh H."/>
        </authorList>
    </citation>
    <scope>NUCLEOTIDE SEQUENCE [LARGE SCALE GENOMIC DNA]</scope>
    <source>
        <strain evidence="4">KCOM 1271 (ChDC F305)</strain>
    </source>
</reference>
<sequence length="146" mass="16778">MIKYISNGNIFNSNCEFIINPVNTVGVMGKGLALQFKNLFPNNFLKYRQHCLNGNLTIGKLLITSENNRKIINFPTKEDWRNPSKLEYIILGLEKLEIAIERFNIKSIAFPKIGSGLGGLNWNLVLEEIKKFHQRINPDVIIEIYI</sequence>
<dbReference type="RefSeq" id="WP_098974295.1">
    <property type="nucleotide sequence ID" value="NZ_CP077115.1"/>
</dbReference>
<dbReference type="SUPFAM" id="SSF52949">
    <property type="entry name" value="Macro domain-like"/>
    <property type="match status" value="1"/>
</dbReference>
<evidence type="ECO:0000256" key="1">
    <source>
        <dbReference type="ARBA" id="ARBA00035885"/>
    </source>
</evidence>
<dbReference type="Proteomes" id="UP000224182">
    <property type="component" value="Unassembled WGS sequence"/>
</dbReference>
<evidence type="ECO:0000259" key="2">
    <source>
        <dbReference type="PROSITE" id="PS51154"/>
    </source>
</evidence>
<dbReference type="AlphaFoldDB" id="A0A2C6BQT5"/>
<evidence type="ECO:0000313" key="4">
    <source>
        <dbReference type="Proteomes" id="UP000224182"/>
    </source>
</evidence>
<dbReference type="PANTHER" id="PTHR12521:SF0">
    <property type="entry name" value="ADP-RIBOSE GLYCOHYDROLASE OARD1"/>
    <property type="match status" value="1"/>
</dbReference>
<protein>
    <submittedName>
        <fullName evidence="3">Appr-1-p processing domain-containing protein</fullName>
    </submittedName>
</protein>
<proteinExistence type="predicted"/>
<name>A0A2C6BQT5_FUSNP</name>
<feature type="domain" description="Macro" evidence="2">
    <location>
        <begin position="1"/>
        <end position="146"/>
    </location>
</feature>
<gene>
    <name evidence="3" type="ORF">CBG54_05830</name>
</gene>
<dbReference type="SMART" id="SM00506">
    <property type="entry name" value="A1pp"/>
    <property type="match status" value="1"/>
</dbReference>
<organism evidence="3 4">
    <name type="scientific">Fusobacterium nucleatum subsp. polymorphum</name>
    <name type="common">Fusobacterium polymorphum</name>
    <dbReference type="NCBI Taxonomy" id="76857"/>
    <lineage>
        <taxon>Bacteria</taxon>
        <taxon>Fusobacteriati</taxon>
        <taxon>Fusobacteriota</taxon>
        <taxon>Fusobacteriia</taxon>
        <taxon>Fusobacteriales</taxon>
        <taxon>Fusobacteriaceae</taxon>
        <taxon>Fusobacterium</taxon>
    </lineage>
</organism>
<dbReference type="EMBL" id="NIRN01000001">
    <property type="protein sequence ID" value="PHI06583.1"/>
    <property type="molecule type" value="Genomic_DNA"/>
</dbReference>
<dbReference type="InterPro" id="IPR002589">
    <property type="entry name" value="Macro_dom"/>
</dbReference>
<comment type="catalytic activity">
    <reaction evidence="1">
        <text>an N-(ADP-alpha-D-ribosyl)-thymidine in DNA + H2O = a thymidine in DNA + ADP-D-ribose</text>
        <dbReference type="Rhea" id="RHEA:71655"/>
        <dbReference type="Rhea" id="RHEA-COMP:13556"/>
        <dbReference type="Rhea" id="RHEA-COMP:18051"/>
        <dbReference type="ChEBI" id="CHEBI:15377"/>
        <dbReference type="ChEBI" id="CHEBI:57967"/>
        <dbReference type="ChEBI" id="CHEBI:137386"/>
        <dbReference type="ChEBI" id="CHEBI:191199"/>
    </reaction>
    <physiologicalReaction direction="left-to-right" evidence="1">
        <dbReference type="Rhea" id="RHEA:71656"/>
    </physiologicalReaction>
</comment>